<accession>A0A0G4HKC0</accession>
<reference evidence="2" key="1">
    <citation type="submission" date="2014-11" db="EMBL/GenBank/DDBJ databases">
        <authorList>
            <person name="Otto D Thomas"/>
            <person name="Naeem Raeece"/>
        </authorList>
    </citation>
    <scope>NUCLEOTIDE SEQUENCE</scope>
</reference>
<evidence type="ECO:0008006" key="3">
    <source>
        <dbReference type="Google" id="ProtNLM"/>
    </source>
</evidence>
<dbReference type="AlphaFoldDB" id="A0A0G4HKC0"/>
<feature type="chain" id="PRO_5005191916" description="Secreted protein" evidence="1">
    <location>
        <begin position="24"/>
        <end position="126"/>
    </location>
</feature>
<gene>
    <name evidence="2" type="ORF">Cvel_28585</name>
</gene>
<evidence type="ECO:0000313" key="2">
    <source>
        <dbReference type="EMBL" id="CEM44748.1"/>
    </source>
</evidence>
<protein>
    <recommendedName>
        <fullName evidence="3">Secreted protein</fullName>
    </recommendedName>
</protein>
<evidence type="ECO:0000256" key="1">
    <source>
        <dbReference type="SAM" id="SignalP"/>
    </source>
</evidence>
<dbReference type="VEuPathDB" id="CryptoDB:Cvel_28585"/>
<name>A0A0G4HKC0_9ALVE</name>
<feature type="signal peptide" evidence="1">
    <location>
        <begin position="1"/>
        <end position="23"/>
    </location>
</feature>
<sequence length="126" mass="13812">MIAGKKVWGFLSAAPVILRNLTALRLPLQLIINVSDGNRKTMETPGGEPKTAFDDWRRKRGGVRARFTARETIHGGRCKSARVPSPLLLLPRTFYLLLSVCTTAAAAEPDQAKSTYLSGFERQADG</sequence>
<dbReference type="EMBL" id="CDMZ01003006">
    <property type="protein sequence ID" value="CEM44748.1"/>
    <property type="molecule type" value="Genomic_DNA"/>
</dbReference>
<keyword evidence="1" id="KW-0732">Signal</keyword>
<organism evidence="2">
    <name type="scientific">Chromera velia CCMP2878</name>
    <dbReference type="NCBI Taxonomy" id="1169474"/>
    <lineage>
        <taxon>Eukaryota</taxon>
        <taxon>Sar</taxon>
        <taxon>Alveolata</taxon>
        <taxon>Colpodellida</taxon>
        <taxon>Chromeraceae</taxon>
        <taxon>Chromera</taxon>
    </lineage>
</organism>
<proteinExistence type="predicted"/>